<gene>
    <name evidence="11" type="ORF">LPW39_08665</name>
</gene>
<evidence type="ECO:0000256" key="9">
    <source>
        <dbReference type="ARBA" id="ARBA00037998"/>
    </source>
</evidence>
<organism evidence="11 12">
    <name type="scientific">Comamonas koreensis</name>
    <dbReference type="NCBI Taxonomy" id="160825"/>
    <lineage>
        <taxon>Bacteria</taxon>
        <taxon>Pseudomonadati</taxon>
        <taxon>Pseudomonadota</taxon>
        <taxon>Betaproteobacteria</taxon>
        <taxon>Burkholderiales</taxon>
        <taxon>Comamonadaceae</taxon>
        <taxon>Comamonas</taxon>
    </lineage>
</organism>
<evidence type="ECO:0000256" key="7">
    <source>
        <dbReference type="ARBA" id="ARBA00022989"/>
    </source>
</evidence>
<dbReference type="AlphaFoldDB" id="A0AAW4XUY2"/>
<feature type="transmembrane region" description="Helical" evidence="10">
    <location>
        <begin position="32"/>
        <end position="51"/>
    </location>
</feature>
<keyword evidence="7 10" id="KW-1133">Transmembrane helix</keyword>
<dbReference type="PANTHER" id="PTHR11795:SF371">
    <property type="entry name" value="HIGH-AFFINITY BRANCHED-CHAIN AMINO ACID TRANSPORT SYSTEM PERMEASE PROTEIN LIVH"/>
    <property type="match status" value="1"/>
</dbReference>
<dbReference type="PANTHER" id="PTHR11795">
    <property type="entry name" value="BRANCHED-CHAIN AMINO ACID TRANSPORT SYSTEM PERMEASE PROTEIN LIVH"/>
    <property type="match status" value="1"/>
</dbReference>
<dbReference type="InterPro" id="IPR052157">
    <property type="entry name" value="BCAA_transport_permease"/>
</dbReference>
<dbReference type="GO" id="GO:0015192">
    <property type="term" value="F:L-phenylalanine transmembrane transporter activity"/>
    <property type="evidence" value="ECO:0007669"/>
    <property type="project" value="TreeGrafter"/>
</dbReference>
<keyword evidence="2" id="KW-0813">Transport</keyword>
<dbReference type="Pfam" id="PF02653">
    <property type="entry name" value="BPD_transp_2"/>
    <property type="match status" value="1"/>
</dbReference>
<name>A0AAW4XUY2_9BURK</name>
<keyword evidence="8 10" id="KW-0472">Membrane</keyword>
<dbReference type="GO" id="GO:0042941">
    <property type="term" value="P:D-alanine transmembrane transport"/>
    <property type="evidence" value="ECO:0007669"/>
    <property type="project" value="TreeGrafter"/>
</dbReference>
<evidence type="ECO:0000256" key="5">
    <source>
        <dbReference type="ARBA" id="ARBA00022692"/>
    </source>
</evidence>
<comment type="caution">
    <text evidence="11">The sequence shown here is derived from an EMBL/GenBank/DDBJ whole genome shotgun (WGS) entry which is preliminary data.</text>
</comment>
<dbReference type="RefSeq" id="WP_230773550.1">
    <property type="nucleotide sequence ID" value="NZ_JAJNCT010000009.1"/>
</dbReference>
<dbReference type="GO" id="GO:0005304">
    <property type="term" value="F:L-valine transmembrane transporter activity"/>
    <property type="evidence" value="ECO:0007669"/>
    <property type="project" value="TreeGrafter"/>
</dbReference>
<keyword evidence="5 10" id="KW-0812">Transmembrane</keyword>
<keyword evidence="12" id="KW-1185">Reference proteome</keyword>
<dbReference type="CDD" id="cd06582">
    <property type="entry name" value="TM_PBP1_LivH_like"/>
    <property type="match status" value="1"/>
</dbReference>
<dbReference type="InterPro" id="IPR001851">
    <property type="entry name" value="ABC_transp_permease"/>
</dbReference>
<feature type="transmembrane region" description="Helical" evidence="10">
    <location>
        <begin position="253"/>
        <end position="274"/>
    </location>
</feature>
<evidence type="ECO:0000256" key="8">
    <source>
        <dbReference type="ARBA" id="ARBA00023136"/>
    </source>
</evidence>
<feature type="transmembrane region" description="Helical" evidence="10">
    <location>
        <begin position="187"/>
        <end position="206"/>
    </location>
</feature>
<dbReference type="Proteomes" id="UP001199260">
    <property type="component" value="Unassembled WGS sequence"/>
</dbReference>
<dbReference type="GO" id="GO:0015190">
    <property type="term" value="F:L-leucine transmembrane transporter activity"/>
    <property type="evidence" value="ECO:0007669"/>
    <property type="project" value="TreeGrafter"/>
</dbReference>
<dbReference type="GO" id="GO:1903806">
    <property type="term" value="P:L-isoleucine import across plasma membrane"/>
    <property type="evidence" value="ECO:0007669"/>
    <property type="project" value="TreeGrafter"/>
</dbReference>
<evidence type="ECO:0000256" key="2">
    <source>
        <dbReference type="ARBA" id="ARBA00022448"/>
    </source>
</evidence>
<evidence type="ECO:0000256" key="1">
    <source>
        <dbReference type="ARBA" id="ARBA00004651"/>
    </source>
</evidence>
<feature type="transmembrane region" description="Helical" evidence="10">
    <location>
        <begin position="139"/>
        <end position="156"/>
    </location>
</feature>
<keyword evidence="6" id="KW-0029">Amino-acid transport</keyword>
<evidence type="ECO:0000256" key="4">
    <source>
        <dbReference type="ARBA" id="ARBA00022519"/>
    </source>
</evidence>
<dbReference type="GO" id="GO:0015188">
    <property type="term" value="F:L-isoleucine transmembrane transporter activity"/>
    <property type="evidence" value="ECO:0007669"/>
    <property type="project" value="TreeGrafter"/>
</dbReference>
<evidence type="ECO:0000313" key="12">
    <source>
        <dbReference type="Proteomes" id="UP001199260"/>
    </source>
</evidence>
<dbReference type="EMBL" id="JAJNCT010000009">
    <property type="protein sequence ID" value="MCD2165202.1"/>
    <property type="molecule type" value="Genomic_DNA"/>
</dbReference>
<evidence type="ECO:0000256" key="3">
    <source>
        <dbReference type="ARBA" id="ARBA00022475"/>
    </source>
</evidence>
<dbReference type="GO" id="GO:0005886">
    <property type="term" value="C:plasma membrane"/>
    <property type="evidence" value="ECO:0007669"/>
    <property type="project" value="UniProtKB-SubCell"/>
</dbReference>
<keyword evidence="4" id="KW-0997">Cell inner membrane</keyword>
<protein>
    <submittedName>
        <fullName evidence="11">Branched-chain amino acid ABC transporter permease</fullName>
    </submittedName>
</protein>
<feature type="transmembrane region" description="Helical" evidence="10">
    <location>
        <begin position="89"/>
        <end position="108"/>
    </location>
</feature>
<reference evidence="11 12" key="1">
    <citation type="submission" date="2021-11" db="EMBL/GenBank/DDBJ databases">
        <title>Genome sequence.</title>
        <authorList>
            <person name="Sun Q."/>
        </authorList>
    </citation>
    <scope>NUCLEOTIDE SEQUENCE [LARGE SCALE GENOMIC DNA]</scope>
    <source>
        <strain evidence="11 12">KCTC 12005</strain>
    </source>
</reference>
<evidence type="ECO:0000256" key="6">
    <source>
        <dbReference type="ARBA" id="ARBA00022970"/>
    </source>
</evidence>
<comment type="subcellular location">
    <subcellularLocation>
        <location evidence="1">Cell membrane</location>
        <topology evidence="1">Multi-pass membrane protein</topology>
    </subcellularLocation>
</comment>
<comment type="similarity">
    <text evidence="9">Belongs to the binding-protein-dependent transport system permease family. LivHM subfamily.</text>
</comment>
<sequence length="287" mass="30206">MLAQLIFNGLVSGLLIALPALSLALVFSVLRFANYAIGAMVTIGAYLVYAFNGPLNWPLPLAVAAGMALSIALALLLDRLVFAPLRGRSGVTLLVASIGLGLVLENLVRLVAGNAPRGFGVEIARPARLLGLRVNQEQLITLACVLAALALVWLVFRFTRLGRAMQAVADNPDLADVRGISRKKVTAAVWALAAAMATLSGVLIGLDSNVDPQMGWNYLLPVFTAAILGGIGSPMAAVAGALLLGVTEELATLFLAPHYRTVVAFVVMALLLLLRPHGLFGAKWVRK</sequence>
<accession>A0AAW4XUY2</accession>
<proteinExistence type="inferred from homology"/>
<feature type="transmembrane region" description="Helical" evidence="10">
    <location>
        <begin position="218"/>
        <end position="246"/>
    </location>
</feature>
<keyword evidence="3" id="KW-1003">Cell membrane</keyword>
<feature type="transmembrane region" description="Helical" evidence="10">
    <location>
        <begin position="6"/>
        <end position="27"/>
    </location>
</feature>
<evidence type="ECO:0000256" key="10">
    <source>
        <dbReference type="SAM" id="Phobius"/>
    </source>
</evidence>
<dbReference type="GO" id="GO:0015808">
    <property type="term" value="P:L-alanine transport"/>
    <property type="evidence" value="ECO:0007669"/>
    <property type="project" value="TreeGrafter"/>
</dbReference>
<evidence type="ECO:0000313" key="11">
    <source>
        <dbReference type="EMBL" id="MCD2165202.1"/>
    </source>
</evidence>
<feature type="transmembrane region" description="Helical" evidence="10">
    <location>
        <begin position="57"/>
        <end position="77"/>
    </location>
</feature>